<dbReference type="Pfam" id="PF25876">
    <property type="entry name" value="HH_MFP_RND"/>
    <property type="match status" value="1"/>
</dbReference>
<dbReference type="Pfam" id="PF25967">
    <property type="entry name" value="RND-MFP_C"/>
    <property type="match status" value="1"/>
</dbReference>
<feature type="domain" description="Multidrug resistance protein MdtA-like C-terminal permuted SH3" evidence="7">
    <location>
        <begin position="317"/>
        <end position="377"/>
    </location>
</feature>
<reference evidence="8" key="1">
    <citation type="submission" date="2022-01" db="EMBL/GenBank/DDBJ databases">
        <authorList>
            <person name="Jo J.-H."/>
            <person name="Im W.-T."/>
        </authorList>
    </citation>
    <scope>NUCLEOTIDE SEQUENCE</scope>
    <source>
        <strain evidence="8">NA20</strain>
    </source>
</reference>
<feature type="domain" description="Multidrug resistance protein MdtA-like alpha-helical hairpin" evidence="4">
    <location>
        <begin position="116"/>
        <end position="186"/>
    </location>
</feature>
<keyword evidence="3" id="KW-0472">Membrane</keyword>
<dbReference type="NCBIfam" id="TIGR01730">
    <property type="entry name" value="RND_mfp"/>
    <property type="match status" value="1"/>
</dbReference>
<sequence length="400" mass="43375">MQQKVNNQTRNTASPATRNLIIFIWGLIVATALYACNSSAGAPAGQQAAPALPVVSLQQAPATTYQEFNASLEGSQDIEIRPQVDGYLDRILVDEGAYVKKGQALFQINTRPYQEQLNTARASLASAKANLLNAEINVSKLAPLVQNNIVSDVQLKTAQAVHDAAAAQVAQAEAVVQSAVINLGYTTIHAPVEGYVGRIPFRTGSLVGVSTLNPLTVVSSVRDVYAYFSFTEKDFLSFTQEFAGKTVEEKIKQFPAVELVMADESIYPLKGKVETVTGQFNNNSGTISFRATFENKDGLLRSGNTGRIRVPHAMNTALAIPQESTFELQDKVFVFAVSDSNKVVSVPLQISGKSGNYYLVENGLKPNQRIVFSGFDRLRDGAFIQPQLISLDSIIKSRPL</sequence>
<gene>
    <name evidence="8" type="ORF">LZZ85_16265</name>
</gene>
<evidence type="ECO:0000256" key="2">
    <source>
        <dbReference type="ARBA" id="ARBA00009477"/>
    </source>
</evidence>
<feature type="domain" description="Multidrug resistance protein MdtA-like beta-barrel" evidence="6">
    <location>
        <begin position="225"/>
        <end position="310"/>
    </location>
</feature>
<evidence type="ECO:0000259" key="4">
    <source>
        <dbReference type="Pfam" id="PF25876"/>
    </source>
</evidence>
<dbReference type="PANTHER" id="PTHR30158:SF23">
    <property type="entry name" value="MULTIDRUG RESISTANCE PROTEIN MEXA"/>
    <property type="match status" value="1"/>
</dbReference>
<evidence type="ECO:0000256" key="3">
    <source>
        <dbReference type="SAM" id="Phobius"/>
    </source>
</evidence>
<keyword evidence="3" id="KW-0812">Transmembrane</keyword>
<dbReference type="InterPro" id="IPR058624">
    <property type="entry name" value="MdtA-like_HH"/>
</dbReference>
<dbReference type="InterPro" id="IPR058626">
    <property type="entry name" value="MdtA-like_b-barrel"/>
</dbReference>
<dbReference type="Gene3D" id="2.40.420.20">
    <property type="match status" value="1"/>
</dbReference>
<dbReference type="Gene3D" id="2.40.30.170">
    <property type="match status" value="1"/>
</dbReference>
<accession>A0ABS9KU69</accession>
<evidence type="ECO:0000259" key="5">
    <source>
        <dbReference type="Pfam" id="PF25917"/>
    </source>
</evidence>
<dbReference type="Gene3D" id="1.10.287.470">
    <property type="entry name" value="Helix hairpin bin"/>
    <property type="match status" value="1"/>
</dbReference>
<dbReference type="Pfam" id="PF25917">
    <property type="entry name" value="BSH_RND"/>
    <property type="match status" value="1"/>
</dbReference>
<comment type="similarity">
    <text evidence="2">Belongs to the membrane fusion protein (MFP) (TC 8.A.1) family.</text>
</comment>
<feature type="transmembrane region" description="Helical" evidence="3">
    <location>
        <begin position="20"/>
        <end position="40"/>
    </location>
</feature>
<evidence type="ECO:0000313" key="9">
    <source>
        <dbReference type="Proteomes" id="UP001165367"/>
    </source>
</evidence>
<name>A0ABS9KU69_9BACT</name>
<dbReference type="Proteomes" id="UP001165367">
    <property type="component" value="Unassembled WGS sequence"/>
</dbReference>
<proteinExistence type="inferred from homology"/>
<protein>
    <submittedName>
        <fullName evidence="8">Efflux RND transporter periplasmic adaptor subunit</fullName>
    </submittedName>
</protein>
<dbReference type="Gene3D" id="2.40.50.100">
    <property type="match status" value="1"/>
</dbReference>
<organism evidence="8 9">
    <name type="scientific">Terrimonas ginsenosidimutans</name>
    <dbReference type="NCBI Taxonomy" id="2908004"/>
    <lineage>
        <taxon>Bacteria</taxon>
        <taxon>Pseudomonadati</taxon>
        <taxon>Bacteroidota</taxon>
        <taxon>Chitinophagia</taxon>
        <taxon>Chitinophagales</taxon>
        <taxon>Chitinophagaceae</taxon>
        <taxon>Terrimonas</taxon>
    </lineage>
</organism>
<dbReference type="InterPro" id="IPR006143">
    <property type="entry name" value="RND_pump_MFP"/>
</dbReference>
<keyword evidence="9" id="KW-1185">Reference proteome</keyword>
<dbReference type="Pfam" id="PF25944">
    <property type="entry name" value="Beta-barrel_RND"/>
    <property type="match status" value="1"/>
</dbReference>
<dbReference type="EMBL" id="JAKLTR010000010">
    <property type="protein sequence ID" value="MCG2615851.1"/>
    <property type="molecule type" value="Genomic_DNA"/>
</dbReference>
<evidence type="ECO:0000313" key="8">
    <source>
        <dbReference type="EMBL" id="MCG2615851.1"/>
    </source>
</evidence>
<dbReference type="PANTHER" id="PTHR30158">
    <property type="entry name" value="ACRA/E-RELATED COMPONENT OF DRUG EFFLUX TRANSPORTER"/>
    <property type="match status" value="1"/>
</dbReference>
<evidence type="ECO:0000259" key="6">
    <source>
        <dbReference type="Pfam" id="PF25944"/>
    </source>
</evidence>
<dbReference type="InterPro" id="IPR058625">
    <property type="entry name" value="MdtA-like_BSH"/>
</dbReference>
<dbReference type="SUPFAM" id="SSF111369">
    <property type="entry name" value="HlyD-like secretion proteins"/>
    <property type="match status" value="1"/>
</dbReference>
<feature type="domain" description="Multidrug resistance protein MdtA-like barrel-sandwich hybrid" evidence="5">
    <location>
        <begin position="78"/>
        <end position="218"/>
    </location>
</feature>
<keyword evidence="3" id="KW-1133">Transmembrane helix</keyword>
<evidence type="ECO:0000256" key="1">
    <source>
        <dbReference type="ARBA" id="ARBA00004196"/>
    </source>
</evidence>
<comment type="caution">
    <text evidence="8">The sequence shown here is derived from an EMBL/GenBank/DDBJ whole genome shotgun (WGS) entry which is preliminary data.</text>
</comment>
<evidence type="ECO:0000259" key="7">
    <source>
        <dbReference type="Pfam" id="PF25967"/>
    </source>
</evidence>
<dbReference type="RefSeq" id="WP_237874148.1">
    <property type="nucleotide sequence ID" value="NZ_JAKLTR010000010.1"/>
</dbReference>
<dbReference type="InterPro" id="IPR058627">
    <property type="entry name" value="MdtA-like_C"/>
</dbReference>
<comment type="subcellular location">
    <subcellularLocation>
        <location evidence="1">Cell envelope</location>
    </subcellularLocation>
</comment>